<comment type="caution">
    <text evidence="1">The sequence shown here is derived from an EMBL/GenBank/DDBJ whole genome shotgun (WGS) entry which is preliminary data.</text>
</comment>
<dbReference type="AlphaFoldDB" id="A0A2C1LPE4"/>
<dbReference type="RefSeq" id="WP_098613167.1">
    <property type="nucleotide sequence ID" value="NZ_NUMH01000071.1"/>
</dbReference>
<proteinExistence type="predicted"/>
<protein>
    <recommendedName>
        <fullName evidence="3">Outer surface protein</fullName>
    </recommendedName>
</protein>
<gene>
    <name evidence="1" type="ORF">COK05_14765</name>
</gene>
<organism evidence="1 2">
    <name type="scientific">Bacillus cereus</name>
    <dbReference type="NCBI Taxonomy" id="1396"/>
    <lineage>
        <taxon>Bacteria</taxon>
        <taxon>Bacillati</taxon>
        <taxon>Bacillota</taxon>
        <taxon>Bacilli</taxon>
        <taxon>Bacillales</taxon>
        <taxon>Bacillaceae</taxon>
        <taxon>Bacillus</taxon>
        <taxon>Bacillus cereus group</taxon>
    </lineage>
</organism>
<evidence type="ECO:0000313" key="2">
    <source>
        <dbReference type="Proteomes" id="UP000224386"/>
    </source>
</evidence>
<accession>A0A2C1LPE4</accession>
<evidence type="ECO:0000313" key="1">
    <source>
        <dbReference type="EMBL" id="PFQ45240.1"/>
    </source>
</evidence>
<reference evidence="1 2" key="1">
    <citation type="submission" date="2017-09" db="EMBL/GenBank/DDBJ databases">
        <title>Large-scale bioinformatics analysis of Bacillus genomes uncovers conserved roles of natural products in bacterial physiology.</title>
        <authorList>
            <consortium name="Agbiome Team Llc"/>
            <person name="Bleich R.M."/>
            <person name="Grubbs K.J."/>
            <person name="Santa Maria K.C."/>
            <person name="Allen S.E."/>
            <person name="Farag S."/>
            <person name="Shank E.A."/>
            <person name="Bowers A."/>
        </authorList>
    </citation>
    <scope>NUCLEOTIDE SEQUENCE [LARGE SCALE GENOMIC DNA]</scope>
    <source>
        <strain evidence="1 2">AFS070861</strain>
    </source>
</reference>
<dbReference type="EMBL" id="NVAP01000032">
    <property type="protein sequence ID" value="PFQ45240.1"/>
    <property type="molecule type" value="Genomic_DNA"/>
</dbReference>
<dbReference type="Proteomes" id="UP000224386">
    <property type="component" value="Unassembled WGS sequence"/>
</dbReference>
<sequence length="105" mass="12346">MKFKKTKIILGVLLLLILSTFLMTKESKIKDFPVFIFSNHVEDDKPADYQYTFGYLPLMSIRAKGWKKTHEEGATTVFEKENRKVIVIKFPGEGNFYLYEPKNKY</sequence>
<evidence type="ECO:0008006" key="3">
    <source>
        <dbReference type="Google" id="ProtNLM"/>
    </source>
</evidence>
<name>A0A2C1LPE4_BACCE</name>